<evidence type="ECO:0000313" key="3">
    <source>
        <dbReference type="Proteomes" id="UP001454036"/>
    </source>
</evidence>
<gene>
    <name evidence="2" type="ORF">LIER_15408</name>
</gene>
<sequence>MGTSNNYPSYTTSRREFFTIWMKSLVFHGNGCTVYDSNGQIVYRIDNYDQKGNHEVSLMDLHGNVLFSIRQKRAPVFRHWDGYKWNASSKQEMETPWFQVRKDHTVLRGDSLTYHVTLSDARSSCLRILAMPEKSDFKIVDGQGKIVAQVNRKLSSKSGADLGDDVLSLVVEPHVDHSLIMALVTVCNLSLRKF</sequence>
<dbReference type="PANTHER" id="PTHR31087">
    <property type="match status" value="1"/>
</dbReference>
<dbReference type="EMBL" id="BAABME010003328">
    <property type="protein sequence ID" value="GAA0158355.1"/>
    <property type="molecule type" value="Genomic_DNA"/>
</dbReference>
<name>A0AAV3Q4B9_LITER</name>
<dbReference type="AlphaFoldDB" id="A0AAV3Q4B9"/>
<dbReference type="SUPFAM" id="SSF54518">
    <property type="entry name" value="Tubby C-terminal domain-like"/>
    <property type="match status" value="1"/>
</dbReference>
<dbReference type="Proteomes" id="UP001454036">
    <property type="component" value="Unassembled WGS sequence"/>
</dbReference>
<reference evidence="2 3" key="1">
    <citation type="submission" date="2024-01" db="EMBL/GenBank/DDBJ databases">
        <title>The complete chloroplast genome sequence of Lithospermum erythrorhizon: insights into the phylogenetic relationship among Boraginaceae species and the maternal lineages of purple gromwells.</title>
        <authorList>
            <person name="Okada T."/>
            <person name="Watanabe K."/>
        </authorList>
    </citation>
    <scope>NUCLEOTIDE SEQUENCE [LARGE SCALE GENOMIC DNA]</scope>
</reference>
<dbReference type="PANTHER" id="PTHR31087:SF153">
    <property type="entry name" value="PROTEIN LURP-ONE-RELATED 11"/>
    <property type="match status" value="1"/>
</dbReference>
<comment type="caution">
    <text evidence="2">The sequence shown here is derived from an EMBL/GenBank/DDBJ whole genome shotgun (WGS) entry which is preliminary data.</text>
</comment>
<dbReference type="InterPro" id="IPR025659">
    <property type="entry name" value="Tubby-like_C"/>
</dbReference>
<evidence type="ECO:0000313" key="2">
    <source>
        <dbReference type="EMBL" id="GAA0158355.1"/>
    </source>
</evidence>
<evidence type="ECO:0000256" key="1">
    <source>
        <dbReference type="ARBA" id="ARBA00005437"/>
    </source>
</evidence>
<organism evidence="2 3">
    <name type="scientific">Lithospermum erythrorhizon</name>
    <name type="common">Purple gromwell</name>
    <name type="synonym">Lithospermum officinale var. erythrorhizon</name>
    <dbReference type="NCBI Taxonomy" id="34254"/>
    <lineage>
        <taxon>Eukaryota</taxon>
        <taxon>Viridiplantae</taxon>
        <taxon>Streptophyta</taxon>
        <taxon>Embryophyta</taxon>
        <taxon>Tracheophyta</taxon>
        <taxon>Spermatophyta</taxon>
        <taxon>Magnoliopsida</taxon>
        <taxon>eudicotyledons</taxon>
        <taxon>Gunneridae</taxon>
        <taxon>Pentapetalae</taxon>
        <taxon>asterids</taxon>
        <taxon>lamiids</taxon>
        <taxon>Boraginales</taxon>
        <taxon>Boraginaceae</taxon>
        <taxon>Boraginoideae</taxon>
        <taxon>Lithospermeae</taxon>
        <taxon>Lithospermum</taxon>
    </lineage>
</organism>
<protein>
    <submittedName>
        <fullName evidence="2">Uncharacterized protein</fullName>
    </submittedName>
</protein>
<dbReference type="InterPro" id="IPR007612">
    <property type="entry name" value="LOR"/>
</dbReference>
<keyword evidence="3" id="KW-1185">Reference proteome</keyword>
<accession>A0AAV3Q4B9</accession>
<dbReference type="Pfam" id="PF04525">
    <property type="entry name" value="LOR"/>
    <property type="match status" value="1"/>
</dbReference>
<proteinExistence type="inferred from homology"/>
<comment type="similarity">
    <text evidence="1">Belongs to the LOR family.</text>
</comment>
<dbReference type="Gene3D" id="2.40.160.200">
    <property type="entry name" value="LURP1-related"/>
    <property type="match status" value="1"/>
</dbReference>
<dbReference type="InterPro" id="IPR038595">
    <property type="entry name" value="LOR_sf"/>
</dbReference>